<evidence type="ECO:0008006" key="3">
    <source>
        <dbReference type="Google" id="ProtNLM"/>
    </source>
</evidence>
<dbReference type="OrthoDB" id="9803878at2"/>
<reference evidence="1 2" key="1">
    <citation type="submission" date="2018-10" db="EMBL/GenBank/DDBJ databases">
        <title>Parasedimentitalea marina sp. nov., a psychrophilic bacterium isolated from deep seawater of the New Britain Trench.</title>
        <authorList>
            <person name="Cao J."/>
        </authorList>
    </citation>
    <scope>NUCLEOTIDE SEQUENCE [LARGE SCALE GENOMIC DNA]</scope>
    <source>
        <strain evidence="1 2">W43</strain>
    </source>
</reference>
<sequence>MTKRKNHSAGFNARVSVEAIREDMTVAGLGRKYGVHLLPVGFRKQTPRGDPDHYLGTFSDQQYGLDIFQAGA</sequence>
<protein>
    <recommendedName>
        <fullName evidence="3">Transposase</fullName>
    </recommendedName>
</protein>
<organism evidence="1 2">
    <name type="scientific">Parasedimentitalea marina</name>
    <dbReference type="NCBI Taxonomy" id="2483033"/>
    <lineage>
        <taxon>Bacteria</taxon>
        <taxon>Pseudomonadati</taxon>
        <taxon>Pseudomonadota</taxon>
        <taxon>Alphaproteobacteria</taxon>
        <taxon>Rhodobacterales</taxon>
        <taxon>Paracoccaceae</taxon>
        <taxon>Parasedimentitalea</taxon>
    </lineage>
</organism>
<evidence type="ECO:0000313" key="1">
    <source>
        <dbReference type="EMBL" id="AZV78516.1"/>
    </source>
</evidence>
<accession>A0A3T0N3A0</accession>
<name>A0A3T0N3A0_9RHOB</name>
<dbReference type="KEGG" id="sedi:EBB79_11935"/>
<proteinExistence type="predicted"/>
<keyword evidence="2" id="KW-1185">Reference proteome</keyword>
<evidence type="ECO:0000313" key="2">
    <source>
        <dbReference type="Proteomes" id="UP000283063"/>
    </source>
</evidence>
<dbReference type="AlphaFoldDB" id="A0A3T0N3A0"/>
<gene>
    <name evidence="1" type="ORF">EBB79_11935</name>
</gene>
<dbReference type="Proteomes" id="UP000283063">
    <property type="component" value="Chromosome"/>
</dbReference>
<dbReference type="EMBL" id="CP033219">
    <property type="protein sequence ID" value="AZV78516.1"/>
    <property type="molecule type" value="Genomic_DNA"/>
</dbReference>